<reference evidence="2" key="1">
    <citation type="submission" date="2017-08" db="EMBL/GenBank/DDBJ databases">
        <authorList>
            <person name="Polle J.E."/>
            <person name="Barry K."/>
            <person name="Cushman J."/>
            <person name="Schmutz J."/>
            <person name="Tran D."/>
            <person name="Hathwaick L.T."/>
            <person name="Yim W.C."/>
            <person name="Jenkins J."/>
            <person name="Mckie-Krisberg Z.M."/>
            <person name="Prochnik S."/>
            <person name="Lindquist E."/>
            <person name="Dockter R.B."/>
            <person name="Adam C."/>
            <person name="Molina H."/>
            <person name="Bunkerborg J."/>
            <person name="Jin E."/>
            <person name="Buchheim M."/>
            <person name="Magnuson J."/>
        </authorList>
    </citation>
    <scope>NUCLEOTIDE SEQUENCE</scope>
    <source>
        <strain evidence="2">CCAP 19/18</strain>
    </source>
</reference>
<name>A0ABQ7G4U6_DUNSA</name>
<feature type="region of interest" description="Disordered" evidence="1">
    <location>
        <begin position="319"/>
        <end position="354"/>
    </location>
</feature>
<sequence length="465" mass="50792">MAGEQKIRAAQADAQTPPKLSFQHYDDLVRLCNTVRNRLDAIGYSAFFGERREEGSGPEPQAEQRHLESSTRAQAALQWFAETAWRAAVNARRAEVPQACAVLLSACANMLTHHPHPQLRHLRLQRLAFVSAAASVLDVHLLNPAVRTALGLAKSLLGNSRNVAMKIQDFVSGGAPSGSATIPGLATMQTSNQQVERLTVHLEMVLAVRSGDQQRLRHLLFEDLPNRGPEERPSAQQMVEVAKMMKDTGTPQQDKECQLACYQLALQQLAVEQEPDLRLLPKVLRRKAELRPGDNDRLATFREASQIMGQLASQSVARGTGRACASSGGGNGARSGRGGGARSGGQSALERATDRTKEEMVIDAGLWLGLTFNSRDSHNWFRLVGSLQNSQFTVACTRCWNRGAHLSRLLRPVEASHFMRAGLALLNFMPASYDETYRPMMEDQLQKAVTASTTASALPLGSASI</sequence>
<protein>
    <submittedName>
        <fullName evidence="2">Uncharacterized protein</fullName>
    </submittedName>
</protein>
<gene>
    <name evidence="2" type="ORF">DUNSADRAFT_15712</name>
</gene>
<evidence type="ECO:0000313" key="3">
    <source>
        <dbReference type="Proteomes" id="UP000815325"/>
    </source>
</evidence>
<dbReference type="EMBL" id="MU070134">
    <property type="protein sequence ID" value="KAF5829628.1"/>
    <property type="molecule type" value="Genomic_DNA"/>
</dbReference>
<dbReference type="Proteomes" id="UP000815325">
    <property type="component" value="Unassembled WGS sequence"/>
</dbReference>
<evidence type="ECO:0000313" key="2">
    <source>
        <dbReference type="EMBL" id="KAF5829628.1"/>
    </source>
</evidence>
<evidence type="ECO:0000256" key="1">
    <source>
        <dbReference type="SAM" id="MobiDB-lite"/>
    </source>
</evidence>
<keyword evidence="3" id="KW-1185">Reference proteome</keyword>
<proteinExistence type="predicted"/>
<accession>A0ABQ7G4U6</accession>
<organism evidence="2 3">
    <name type="scientific">Dunaliella salina</name>
    <name type="common">Green alga</name>
    <name type="synonym">Protococcus salinus</name>
    <dbReference type="NCBI Taxonomy" id="3046"/>
    <lineage>
        <taxon>Eukaryota</taxon>
        <taxon>Viridiplantae</taxon>
        <taxon>Chlorophyta</taxon>
        <taxon>core chlorophytes</taxon>
        <taxon>Chlorophyceae</taxon>
        <taxon>CS clade</taxon>
        <taxon>Chlamydomonadales</taxon>
        <taxon>Dunaliellaceae</taxon>
        <taxon>Dunaliella</taxon>
    </lineage>
</organism>
<feature type="compositionally biased region" description="Gly residues" evidence="1">
    <location>
        <begin position="327"/>
        <end position="343"/>
    </location>
</feature>
<comment type="caution">
    <text evidence="2">The sequence shown here is derived from an EMBL/GenBank/DDBJ whole genome shotgun (WGS) entry which is preliminary data.</text>
</comment>